<dbReference type="OrthoDB" id="1956912at2"/>
<organism evidence="1 2">
    <name type="scientific">Gottschalkia purinilytica</name>
    <name type="common">Clostridium purinilyticum</name>
    <dbReference type="NCBI Taxonomy" id="1503"/>
    <lineage>
        <taxon>Bacteria</taxon>
        <taxon>Bacillati</taxon>
        <taxon>Bacillota</taxon>
        <taxon>Tissierellia</taxon>
        <taxon>Tissierellales</taxon>
        <taxon>Gottschalkiaceae</taxon>
        <taxon>Gottschalkia</taxon>
    </lineage>
</organism>
<dbReference type="EMBL" id="LGSS01000015">
    <property type="protein sequence ID" value="KNF07540.1"/>
    <property type="molecule type" value="Genomic_DNA"/>
</dbReference>
<dbReference type="Proteomes" id="UP000037267">
    <property type="component" value="Unassembled WGS sequence"/>
</dbReference>
<proteinExistence type="predicted"/>
<name>A0A0L0W8E6_GOTPU</name>
<evidence type="ECO:0000313" key="2">
    <source>
        <dbReference type="Proteomes" id="UP000037267"/>
    </source>
</evidence>
<reference evidence="2" key="1">
    <citation type="submission" date="2015-07" db="EMBL/GenBank/DDBJ databases">
        <title>Draft genome sequence of the purine-degrading Gottschalkia purinilyticum DSM 1384 (formerly Clostridium purinilyticum).</title>
        <authorList>
            <person name="Poehlein A."/>
            <person name="Schiel-Bengelsdorf B."/>
            <person name="Bengelsdorf F.R."/>
            <person name="Daniel R."/>
            <person name="Duerre P."/>
        </authorList>
    </citation>
    <scope>NUCLEOTIDE SEQUENCE [LARGE SCALE GENOMIC DNA]</scope>
    <source>
        <strain evidence="2">DSM 1384</strain>
    </source>
</reference>
<protein>
    <submittedName>
        <fullName evidence="1">Uncharacterized protein</fullName>
    </submittedName>
</protein>
<dbReference type="RefSeq" id="WP_050356127.1">
    <property type="nucleotide sequence ID" value="NZ_LGSS01000015.1"/>
</dbReference>
<evidence type="ECO:0000313" key="1">
    <source>
        <dbReference type="EMBL" id="KNF07540.1"/>
    </source>
</evidence>
<dbReference type="AlphaFoldDB" id="A0A0L0W8E6"/>
<sequence length="62" mass="6918">MALAWGVKEEVEPQYASAVSEHIEKIQGTEIELESGEKAKILKGGVKERNGQATLIYRYQLV</sequence>
<comment type="caution">
    <text evidence="1">The sequence shown here is derived from an EMBL/GenBank/DDBJ whole genome shotgun (WGS) entry which is preliminary data.</text>
</comment>
<accession>A0A0L0W8E6</accession>
<gene>
    <name evidence="1" type="ORF">CLPU_15c00340</name>
</gene>
<keyword evidence="2" id="KW-1185">Reference proteome</keyword>
<dbReference type="STRING" id="1503.CLPU_15c00340"/>